<name>A0A8C3R612_9PASS</name>
<feature type="region of interest" description="Disordered" evidence="1">
    <location>
        <begin position="198"/>
        <end position="220"/>
    </location>
</feature>
<evidence type="ECO:0000313" key="2">
    <source>
        <dbReference type="Ensembl" id="ENSCRFP00000016074.1"/>
    </source>
</evidence>
<sequence>RSGGRGETSSFLLLAAPHPSAVTAGDVPHLHQLPLHLVHHQVRGLPAVSALQVIQHHRVRHLGGIERPLQPQLLRRQQLGLGVQLHDLLLQLRPPELDVLQALAQGVFGVLLGSPGAGGRSLGQVLGLGAAALRRLAHRRRLVEDARVAAVPLGQVVLGAGARPVAAGHIADIGGQRAGGKDRRLRLLGRRLLGLRHGGASAAPAPASSPHHSNRGGPAA</sequence>
<evidence type="ECO:0000256" key="1">
    <source>
        <dbReference type="SAM" id="MobiDB-lite"/>
    </source>
</evidence>
<proteinExistence type="predicted"/>
<reference evidence="2" key="1">
    <citation type="submission" date="2025-08" db="UniProtKB">
        <authorList>
            <consortium name="Ensembl"/>
        </authorList>
    </citation>
    <scope>IDENTIFICATION</scope>
</reference>
<dbReference type="Ensembl" id="ENSCRFT00000016633.1">
    <property type="protein sequence ID" value="ENSCRFP00000016074.1"/>
    <property type="gene ID" value="ENSCRFG00000012344.1"/>
</dbReference>
<keyword evidence="3" id="KW-1185">Reference proteome</keyword>
<dbReference type="AlphaFoldDB" id="A0A8C3R612"/>
<reference evidence="2" key="2">
    <citation type="submission" date="2025-09" db="UniProtKB">
        <authorList>
            <consortium name="Ensembl"/>
        </authorList>
    </citation>
    <scope>IDENTIFICATION</scope>
</reference>
<organism evidence="2 3">
    <name type="scientific">Cyanoderma ruficeps</name>
    <name type="common">rufous-capped babbler</name>
    <dbReference type="NCBI Taxonomy" id="181631"/>
    <lineage>
        <taxon>Eukaryota</taxon>
        <taxon>Metazoa</taxon>
        <taxon>Chordata</taxon>
        <taxon>Craniata</taxon>
        <taxon>Vertebrata</taxon>
        <taxon>Euteleostomi</taxon>
        <taxon>Archelosauria</taxon>
        <taxon>Archosauria</taxon>
        <taxon>Dinosauria</taxon>
        <taxon>Saurischia</taxon>
        <taxon>Theropoda</taxon>
        <taxon>Coelurosauria</taxon>
        <taxon>Aves</taxon>
        <taxon>Neognathae</taxon>
        <taxon>Neoaves</taxon>
        <taxon>Telluraves</taxon>
        <taxon>Australaves</taxon>
        <taxon>Passeriformes</taxon>
        <taxon>Sylvioidea</taxon>
        <taxon>Timaliidae</taxon>
        <taxon>Cyanoderma</taxon>
    </lineage>
</organism>
<protein>
    <submittedName>
        <fullName evidence="2">Uncharacterized protein</fullName>
    </submittedName>
</protein>
<accession>A0A8C3R612</accession>
<evidence type="ECO:0000313" key="3">
    <source>
        <dbReference type="Proteomes" id="UP000694396"/>
    </source>
</evidence>
<feature type="compositionally biased region" description="Low complexity" evidence="1">
    <location>
        <begin position="198"/>
        <end position="211"/>
    </location>
</feature>
<dbReference type="Proteomes" id="UP000694396">
    <property type="component" value="Unplaced"/>
</dbReference>